<proteinExistence type="inferred from homology"/>
<dbReference type="SMART" id="SM00415">
    <property type="entry name" value="HSF"/>
    <property type="match status" value="1"/>
</dbReference>
<feature type="region of interest" description="Disordered" evidence="3">
    <location>
        <begin position="118"/>
        <end position="141"/>
    </location>
</feature>
<feature type="domain" description="HSF-type DNA-binding" evidence="4">
    <location>
        <begin position="18"/>
        <end position="117"/>
    </location>
</feature>
<evidence type="ECO:0000313" key="6">
    <source>
        <dbReference type="Proteomes" id="UP000694044"/>
    </source>
</evidence>
<keyword evidence="1" id="KW-0238">DNA-binding</keyword>
<reference evidence="5" key="1">
    <citation type="submission" date="2021-02" db="EMBL/GenBank/DDBJ databases">
        <authorList>
            <person name="Palmer J.M."/>
        </authorList>
    </citation>
    <scope>NUCLEOTIDE SEQUENCE</scope>
    <source>
        <strain evidence="5">SCRP734</strain>
    </source>
</reference>
<comment type="similarity">
    <text evidence="2">Belongs to the HSF family.</text>
</comment>
<evidence type="ECO:0000256" key="1">
    <source>
        <dbReference type="ARBA" id="ARBA00023125"/>
    </source>
</evidence>
<dbReference type="OrthoDB" id="99239at2759"/>
<sequence>MDTSNANTNSVRDAAFATVPRFVRSVYDMLQHEDQRILSWSADGSHFQVYDVPRLETAVLRKYFKHGKFSSFQRQLNNFGFHKWTKTRASVATFSHDVLVRCPGSELAALVGQMKPKQNPTATAATPVKATTSAKRPRSLLSTTTATEHTTALKKCKMSPRDVCAVDDLSDVSFASILEPLWVLEDVSYGSKDDVLLVEEMDSVDVLALDWDAFVSPLETPAYHSNRNSNSDRISDIDCISDIDFDTELDFGFELDCAASDIDCISDIDFDTELDFGFELDCAASYGLLTEADVSAVLGGLETAQACSDCELDALLGDASDVDVDINADLNTLLVE</sequence>
<gene>
    <name evidence="5" type="ORF">PHYPSEUDO_009909</name>
</gene>
<evidence type="ECO:0000313" key="5">
    <source>
        <dbReference type="EMBL" id="KAG7378576.1"/>
    </source>
</evidence>
<dbReference type="EMBL" id="JAGDFM010000412">
    <property type="protein sequence ID" value="KAG7378576.1"/>
    <property type="molecule type" value="Genomic_DNA"/>
</dbReference>
<feature type="compositionally biased region" description="Low complexity" evidence="3">
    <location>
        <begin position="120"/>
        <end position="134"/>
    </location>
</feature>
<dbReference type="Pfam" id="PF00447">
    <property type="entry name" value="HSF_DNA-bind"/>
    <property type="match status" value="1"/>
</dbReference>
<dbReference type="PANTHER" id="PTHR10015:SF427">
    <property type="entry name" value="HEAT SHOCK FACTOR PROTEIN"/>
    <property type="match status" value="1"/>
</dbReference>
<accession>A0A8T1VCA9</accession>
<evidence type="ECO:0000256" key="3">
    <source>
        <dbReference type="SAM" id="MobiDB-lite"/>
    </source>
</evidence>
<dbReference type="AlphaFoldDB" id="A0A8T1VCA9"/>
<evidence type="ECO:0000256" key="2">
    <source>
        <dbReference type="RuleBase" id="RU004020"/>
    </source>
</evidence>
<dbReference type="GO" id="GO:0003700">
    <property type="term" value="F:DNA-binding transcription factor activity"/>
    <property type="evidence" value="ECO:0007669"/>
    <property type="project" value="InterPro"/>
</dbReference>
<organism evidence="5 6">
    <name type="scientific">Phytophthora pseudosyringae</name>
    <dbReference type="NCBI Taxonomy" id="221518"/>
    <lineage>
        <taxon>Eukaryota</taxon>
        <taxon>Sar</taxon>
        <taxon>Stramenopiles</taxon>
        <taxon>Oomycota</taxon>
        <taxon>Peronosporomycetes</taxon>
        <taxon>Peronosporales</taxon>
        <taxon>Peronosporaceae</taxon>
        <taxon>Phytophthora</taxon>
    </lineage>
</organism>
<dbReference type="InterPro" id="IPR000232">
    <property type="entry name" value="HSF_DNA-bd"/>
</dbReference>
<dbReference type="PANTHER" id="PTHR10015">
    <property type="entry name" value="HEAT SHOCK TRANSCRIPTION FACTOR"/>
    <property type="match status" value="1"/>
</dbReference>
<dbReference type="GO" id="GO:0043565">
    <property type="term" value="F:sequence-specific DNA binding"/>
    <property type="evidence" value="ECO:0007669"/>
    <property type="project" value="InterPro"/>
</dbReference>
<comment type="caution">
    <text evidence="5">The sequence shown here is derived from an EMBL/GenBank/DDBJ whole genome shotgun (WGS) entry which is preliminary data.</text>
</comment>
<name>A0A8T1VCA9_9STRA</name>
<evidence type="ECO:0000259" key="4">
    <source>
        <dbReference type="SMART" id="SM00415"/>
    </source>
</evidence>
<dbReference type="Proteomes" id="UP000694044">
    <property type="component" value="Unassembled WGS sequence"/>
</dbReference>
<keyword evidence="6" id="KW-1185">Reference proteome</keyword>
<dbReference type="FunFam" id="1.10.10.10:FF:000286">
    <property type="entry name" value="Heat shock transcription factor"/>
    <property type="match status" value="1"/>
</dbReference>
<protein>
    <recommendedName>
        <fullName evidence="4">HSF-type DNA-binding domain-containing protein</fullName>
    </recommendedName>
</protein>